<keyword evidence="3" id="KW-0687">Ribonucleoprotein</keyword>
<dbReference type="InterPro" id="IPR050437">
    <property type="entry name" value="Ribos_protein_bS1-like"/>
</dbReference>
<dbReference type="InterPro" id="IPR035104">
    <property type="entry name" value="Ribosomal_protein_S1-like"/>
</dbReference>
<dbReference type="PROSITE" id="PS50126">
    <property type="entry name" value="S1"/>
    <property type="match status" value="3"/>
</dbReference>
<evidence type="ECO:0000256" key="3">
    <source>
        <dbReference type="ARBA" id="ARBA00023274"/>
    </source>
</evidence>
<feature type="domain" description="S1 motif" evidence="5">
    <location>
        <begin position="202"/>
        <end position="269"/>
    </location>
</feature>
<dbReference type="CDD" id="cd04465">
    <property type="entry name" value="S1_RPS1_repeat_ec2_hs2"/>
    <property type="match status" value="1"/>
</dbReference>
<sequence length="304" mass="33692">MDENKELVETMEDYAEELEASFKRLHEGDIVTGTVVAVTDDQVLVDLKYFAQGVIDRENLSNDPDFNMKEEIQPGDLLTATVIQTDDGEGNVVLSRKEANDRMTWEHFRQLLDERTPLEVTISEVVNGGAVAMVEGVRGFIPASRLDAAYVEDLDSWNGKKIPVLVIEADEEKKRLVLSGRELAREKQDAEKKSRIARCETGAIMEGTVETIKPYGAFVLLENGLSGLVHVSQMSKKRVENPGAVVKVGQKVTVKILSTANGKLSLSMKEVEPDEAPEEEVFNYHESGEATTGFAELLKGFKFD</sequence>
<dbReference type="Gene3D" id="2.40.50.140">
    <property type="entry name" value="Nucleic acid-binding proteins"/>
    <property type="match status" value="3"/>
</dbReference>
<evidence type="ECO:0000256" key="2">
    <source>
        <dbReference type="ARBA" id="ARBA00022980"/>
    </source>
</evidence>
<dbReference type="PRINTS" id="PR00681">
    <property type="entry name" value="RIBOSOMALS1"/>
</dbReference>
<dbReference type="GO" id="GO:0003735">
    <property type="term" value="F:structural constituent of ribosome"/>
    <property type="evidence" value="ECO:0007669"/>
    <property type="project" value="TreeGrafter"/>
</dbReference>
<protein>
    <recommendedName>
        <fullName evidence="5">S1 motif domain-containing protein</fullName>
    </recommendedName>
</protein>
<dbReference type="InterPro" id="IPR003029">
    <property type="entry name" value="S1_domain"/>
</dbReference>
<evidence type="ECO:0000256" key="1">
    <source>
        <dbReference type="ARBA" id="ARBA00006767"/>
    </source>
</evidence>
<reference evidence="6 7" key="1">
    <citation type="submission" date="2018-03" db="EMBL/GenBank/DDBJ databases">
        <title>Lachnoclostridium SNUG30386 gen.nov., sp.nov., isolated from human faeces.</title>
        <authorList>
            <person name="Seo B."/>
            <person name="Jeon K."/>
            <person name="Ko G."/>
        </authorList>
    </citation>
    <scope>NUCLEOTIDE SEQUENCE [LARGE SCALE GENOMIC DNA]</scope>
    <source>
        <strain evidence="6 7">SNUG30386</strain>
    </source>
</reference>
<dbReference type="InterPro" id="IPR012340">
    <property type="entry name" value="NA-bd_OB-fold"/>
</dbReference>
<dbReference type="CDD" id="cd05687">
    <property type="entry name" value="S1_RPS1_repeat_ec1_hs1"/>
    <property type="match status" value="1"/>
</dbReference>
<comment type="function">
    <text evidence="4">Binds mRNA; thus facilitating recognition of the initiation point. It is needed to translate mRNA with a short Shine-Dalgarno (SD) purine-rich sequence.</text>
</comment>
<keyword evidence="2" id="KW-0689">Ribosomal protein</keyword>
<evidence type="ECO:0000259" key="5">
    <source>
        <dbReference type="PROSITE" id="PS50126"/>
    </source>
</evidence>
<dbReference type="GO" id="GO:0003729">
    <property type="term" value="F:mRNA binding"/>
    <property type="evidence" value="ECO:0007669"/>
    <property type="project" value="TreeGrafter"/>
</dbReference>
<evidence type="ECO:0000256" key="4">
    <source>
        <dbReference type="ARBA" id="ARBA00025604"/>
    </source>
</evidence>
<name>A0A2T3FQJ9_9CLOT</name>
<evidence type="ECO:0000313" key="6">
    <source>
        <dbReference type="EMBL" id="PST37519.1"/>
    </source>
</evidence>
<comment type="similarity">
    <text evidence="1">Belongs to the bacterial ribosomal protein bS1 family.</text>
</comment>
<proteinExistence type="inferred from homology"/>
<keyword evidence="7" id="KW-1185">Reference proteome</keyword>
<dbReference type="FunFam" id="2.40.50.140:FF:000103">
    <property type="entry name" value="protein RRP5 homolog"/>
    <property type="match status" value="1"/>
</dbReference>
<dbReference type="Pfam" id="PF00575">
    <property type="entry name" value="S1"/>
    <property type="match status" value="3"/>
</dbReference>
<gene>
    <name evidence="6" type="ORF">C7U56_06340</name>
</gene>
<dbReference type="RefSeq" id="WP_107000639.1">
    <property type="nucleotide sequence ID" value="NZ_CAUWBW010000009.1"/>
</dbReference>
<feature type="domain" description="S1 motif" evidence="5">
    <location>
        <begin position="115"/>
        <end position="181"/>
    </location>
</feature>
<accession>A0A2T3FQJ9</accession>
<feature type="domain" description="S1 motif" evidence="5">
    <location>
        <begin position="28"/>
        <end position="97"/>
    </location>
</feature>
<dbReference type="GO" id="GO:0006412">
    <property type="term" value="P:translation"/>
    <property type="evidence" value="ECO:0007669"/>
    <property type="project" value="TreeGrafter"/>
</dbReference>
<comment type="caution">
    <text evidence="6">The sequence shown here is derived from an EMBL/GenBank/DDBJ whole genome shotgun (WGS) entry which is preliminary data.</text>
</comment>
<organism evidence="6 7">
    <name type="scientific">Clostridium fessum</name>
    <dbReference type="NCBI Taxonomy" id="2126740"/>
    <lineage>
        <taxon>Bacteria</taxon>
        <taxon>Bacillati</taxon>
        <taxon>Bacillota</taxon>
        <taxon>Clostridia</taxon>
        <taxon>Eubacteriales</taxon>
        <taxon>Clostridiaceae</taxon>
        <taxon>Clostridium</taxon>
    </lineage>
</organism>
<evidence type="ECO:0000313" key="7">
    <source>
        <dbReference type="Proteomes" id="UP000241048"/>
    </source>
</evidence>
<dbReference type="SUPFAM" id="SSF50249">
    <property type="entry name" value="Nucleic acid-binding proteins"/>
    <property type="match status" value="3"/>
</dbReference>
<dbReference type="PANTHER" id="PTHR10724">
    <property type="entry name" value="30S RIBOSOMAL PROTEIN S1"/>
    <property type="match status" value="1"/>
</dbReference>
<dbReference type="EMBL" id="PYLO01000002">
    <property type="protein sequence ID" value="PST37519.1"/>
    <property type="molecule type" value="Genomic_DNA"/>
</dbReference>
<dbReference type="Proteomes" id="UP000241048">
    <property type="component" value="Unassembled WGS sequence"/>
</dbReference>
<dbReference type="SMART" id="SM00316">
    <property type="entry name" value="S1"/>
    <property type="match status" value="3"/>
</dbReference>
<dbReference type="AlphaFoldDB" id="A0A2T3FQJ9"/>
<dbReference type="PANTHER" id="PTHR10724:SF7">
    <property type="entry name" value="SMALL RIBOSOMAL SUBUNIT PROTEIN BS1C"/>
    <property type="match status" value="1"/>
</dbReference>